<dbReference type="InterPro" id="IPR018640">
    <property type="entry name" value="DUF2063"/>
</dbReference>
<evidence type="ECO:0000313" key="3">
    <source>
        <dbReference type="Proteomes" id="UP000680067"/>
    </source>
</evidence>
<dbReference type="EMBL" id="JAGSPN010000013">
    <property type="protein sequence ID" value="MBR7783632.1"/>
    <property type="molecule type" value="Genomic_DNA"/>
</dbReference>
<keyword evidence="2" id="KW-0238">DNA-binding</keyword>
<evidence type="ECO:0000313" key="2">
    <source>
        <dbReference type="EMBL" id="MBR7783632.1"/>
    </source>
</evidence>
<dbReference type="InterPro" id="IPR044922">
    <property type="entry name" value="DUF2063_N_sf"/>
</dbReference>
<evidence type="ECO:0000259" key="1">
    <source>
        <dbReference type="Pfam" id="PF09836"/>
    </source>
</evidence>
<protein>
    <submittedName>
        <fullName evidence="2">DNA-binding domain-containing protein</fullName>
    </submittedName>
</protein>
<name>A0A941DM30_9BURK</name>
<dbReference type="Gene3D" id="1.10.150.690">
    <property type="entry name" value="DUF2063"/>
    <property type="match status" value="1"/>
</dbReference>
<proteinExistence type="predicted"/>
<feature type="domain" description="Putative DNA-binding" evidence="1">
    <location>
        <begin position="3"/>
        <end position="85"/>
    </location>
</feature>
<dbReference type="Proteomes" id="UP000680067">
    <property type="component" value="Unassembled WGS sequence"/>
</dbReference>
<reference evidence="2" key="1">
    <citation type="submission" date="2021-04" db="EMBL/GenBank/DDBJ databases">
        <title>novel species isolated from subtropical streams in China.</title>
        <authorList>
            <person name="Lu H."/>
        </authorList>
    </citation>
    <scope>NUCLEOTIDE SEQUENCE</scope>
    <source>
        <strain evidence="2">LFS511W</strain>
    </source>
</reference>
<dbReference type="GO" id="GO:0003677">
    <property type="term" value="F:DNA binding"/>
    <property type="evidence" value="ECO:0007669"/>
    <property type="project" value="UniProtKB-KW"/>
</dbReference>
<comment type="caution">
    <text evidence="2">The sequence shown here is derived from an EMBL/GenBank/DDBJ whole genome shotgun (WGS) entry which is preliminary data.</text>
</comment>
<keyword evidence="3" id="KW-1185">Reference proteome</keyword>
<dbReference type="RefSeq" id="WP_212688903.1">
    <property type="nucleotide sequence ID" value="NZ_CAXBSD010000543.1"/>
</dbReference>
<gene>
    <name evidence="2" type="ORF">KDM89_15915</name>
</gene>
<accession>A0A941DM30</accession>
<organism evidence="2 3">
    <name type="scientific">Undibacterium luofuense</name>
    <dbReference type="NCBI Taxonomy" id="2828733"/>
    <lineage>
        <taxon>Bacteria</taxon>
        <taxon>Pseudomonadati</taxon>
        <taxon>Pseudomonadota</taxon>
        <taxon>Betaproteobacteria</taxon>
        <taxon>Burkholderiales</taxon>
        <taxon>Oxalobacteraceae</taxon>
        <taxon>Undibacterium</taxon>
    </lineage>
</organism>
<dbReference type="Pfam" id="PF09836">
    <property type="entry name" value="DUF2063"/>
    <property type="match status" value="1"/>
</dbReference>
<sequence length="90" mass="10667">MSAEFYRYLRWQSDEIPAGYSDAGMRAYRHLVYIGVSQMIEAHYPEMREQMGEDDWKALMIAFIRQSAWTSPYYGDLHEEFLAFIARETA</sequence>
<dbReference type="AlphaFoldDB" id="A0A941DM30"/>